<keyword evidence="2" id="KW-0732">Signal</keyword>
<keyword evidence="4" id="KW-1185">Reference proteome</keyword>
<dbReference type="PRINTS" id="PR00306">
    <property type="entry name" value="SERUMAMYLOID"/>
</dbReference>
<dbReference type="SMART" id="SM00197">
    <property type="entry name" value="SAA"/>
    <property type="match status" value="1"/>
</dbReference>
<feature type="compositionally biased region" description="Basic residues" evidence="1">
    <location>
        <begin position="133"/>
        <end position="142"/>
    </location>
</feature>
<proteinExistence type="predicted"/>
<evidence type="ECO:0000256" key="1">
    <source>
        <dbReference type="SAM" id="MobiDB-lite"/>
    </source>
</evidence>
<dbReference type="Proteomes" id="UP000007110">
    <property type="component" value="Unassembled WGS sequence"/>
</dbReference>
<accession>A0A7M7NIC3</accession>
<dbReference type="EnsemblMetazoa" id="XM_030981179">
    <property type="protein sequence ID" value="XP_030837039"/>
    <property type="gene ID" value="LOC763266"/>
</dbReference>
<name>A0A7M7NIC3_STRPU</name>
<dbReference type="InterPro" id="IPR000096">
    <property type="entry name" value="Serum_amyloid_A"/>
</dbReference>
<dbReference type="Gene3D" id="1.10.132.110">
    <property type="entry name" value="Serum amyloid A protein"/>
    <property type="match status" value="1"/>
</dbReference>
<feature type="chain" id="PRO_5036207674" evidence="2">
    <location>
        <begin position="23"/>
        <end position="156"/>
    </location>
</feature>
<dbReference type="GeneID" id="763266"/>
<feature type="compositionally biased region" description="Basic and acidic residues" evidence="1">
    <location>
        <begin position="80"/>
        <end position="92"/>
    </location>
</feature>
<protein>
    <submittedName>
        <fullName evidence="3">Uncharacterized protein</fullName>
    </submittedName>
</protein>
<dbReference type="InParanoid" id="A0A7M7NIC3"/>
<organism evidence="3 4">
    <name type="scientific">Strongylocentrotus purpuratus</name>
    <name type="common">Purple sea urchin</name>
    <dbReference type="NCBI Taxonomy" id="7668"/>
    <lineage>
        <taxon>Eukaryota</taxon>
        <taxon>Metazoa</taxon>
        <taxon>Echinodermata</taxon>
        <taxon>Eleutherozoa</taxon>
        <taxon>Echinozoa</taxon>
        <taxon>Echinoidea</taxon>
        <taxon>Euechinoidea</taxon>
        <taxon>Echinacea</taxon>
        <taxon>Camarodonta</taxon>
        <taxon>Echinidea</taxon>
        <taxon>Strongylocentrotidae</taxon>
        <taxon>Strongylocentrotus</taxon>
    </lineage>
</organism>
<dbReference type="OrthoDB" id="6112826at2759"/>
<feature type="region of interest" description="Disordered" evidence="1">
    <location>
        <begin position="71"/>
        <end position="142"/>
    </location>
</feature>
<dbReference type="RefSeq" id="XP_030837041.1">
    <property type="nucleotide sequence ID" value="XM_030981181.1"/>
</dbReference>
<evidence type="ECO:0000313" key="4">
    <source>
        <dbReference type="Proteomes" id="UP000007110"/>
    </source>
</evidence>
<dbReference type="RefSeq" id="XP_030837039.1">
    <property type="nucleotide sequence ID" value="XM_030981179.1"/>
</dbReference>
<dbReference type="Pfam" id="PF00277">
    <property type="entry name" value="SAA"/>
    <property type="match status" value="1"/>
</dbReference>
<evidence type="ECO:0000256" key="2">
    <source>
        <dbReference type="SAM" id="SignalP"/>
    </source>
</evidence>
<reference evidence="3" key="2">
    <citation type="submission" date="2021-01" db="UniProtKB">
        <authorList>
            <consortium name="EnsemblMetazoa"/>
        </authorList>
    </citation>
    <scope>IDENTIFICATION</scope>
</reference>
<dbReference type="EnsemblMetazoa" id="XM_030981181">
    <property type="protein sequence ID" value="XP_030837041"/>
    <property type="gene ID" value="LOC763266"/>
</dbReference>
<dbReference type="AlphaFoldDB" id="A0A7M7NIC3"/>
<evidence type="ECO:0000313" key="3">
    <source>
        <dbReference type="EnsemblMetazoa" id="XP_030837039"/>
    </source>
</evidence>
<dbReference type="GO" id="GO:0005576">
    <property type="term" value="C:extracellular region"/>
    <property type="evidence" value="ECO:0007669"/>
    <property type="project" value="InterPro"/>
</dbReference>
<reference evidence="4" key="1">
    <citation type="submission" date="2015-02" db="EMBL/GenBank/DDBJ databases">
        <title>Genome sequencing for Strongylocentrotus purpuratus.</title>
        <authorList>
            <person name="Murali S."/>
            <person name="Liu Y."/>
            <person name="Vee V."/>
            <person name="English A."/>
            <person name="Wang M."/>
            <person name="Skinner E."/>
            <person name="Han Y."/>
            <person name="Muzny D.M."/>
            <person name="Worley K.C."/>
            <person name="Gibbs R.A."/>
        </authorList>
    </citation>
    <scope>NUCLEOTIDE SEQUENCE</scope>
</reference>
<feature type="signal peptide" evidence="2">
    <location>
        <begin position="1"/>
        <end position="22"/>
    </location>
</feature>
<dbReference type="KEGG" id="spu:763266"/>
<sequence length="156" mass="16880">MRISGSIIALLMVGVLVVPSEAFANDAIQRAGDFVTGAAEEVRDFVTGTVKDVRDFVGGSRDMQRAYSDMREANSTGADKSFHARGNHDASKRGPGGKGAAKLPSNVHEGWQGGVSGRGAEDTQTDQEANRRERMRRSKHPVRIIKDGPKYAYAYV</sequence>